<accession>A0A1S3HLU0</accession>
<organism evidence="2 3">
    <name type="scientific">Lingula anatina</name>
    <name type="common">Brachiopod</name>
    <name type="synonym">Lingula unguis</name>
    <dbReference type="NCBI Taxonomy" id="7574"/>
    <lineage>
        <taxon>Eukaryota</taxon>
        <taxon>Metazoa</taxon>
        <taxon>Spiralia</taxon>
        <taxon>Lophotrochozoa</taxon>
        <taxon>Brachiopoda</taxon>
        <taxon>Linguliformea</taxon>
        <taxon>Lingulata</taxon>
        <taxon>Lingulida</taxon>
        <taxon>Linguloidea</taxon>
        <taxon>Lingulidae</taxon>
        <taxon>Lingula</taxon>
    </lineage>
</organism>
<dbReference type="FunCoup" id="A0A1S3HLU0">
    <property type="interactions" value="56"/>
</dbReference>
<protein>
    <submittedName>
        <fullName evidence="3">Protein Diedel-like</fullName>
    </submittedName>
</protein>
<proteinExistence type="predicted"/>
<evidence type="ECO:0000313" key="2">
    <source>
        <dbReference type="Proteomes" id="UP000085678"/>
    </source>
</evidence>
<dbReference type="Gene3D" id="3.30.70.2800">
    <property type="match status" value="1"/>
</dbReference>
<evidence type="ECO:0000313" key="3">
    <source>
        <dbReference type="RefSeq" id="XP_013386441.1"/>
    </source>
</evidence>
<evidence type="ECO:0000256" key="1">
    <source>
        <dbReference type="SAM" id="SignalP"/>
    </source>
</evidence>
<reference evidence="3" key="1">
    <citation type="submission" date="2025-08" db="UniProtKB">
        <authorList>
            <consortium name="RefSeq"/>
        </authorList>
    </citation>
    <scope>IDENTIFICATION</scope>
    <source>
        <tissue evidence="3">Gonads</tissue>
    </source>
</reference>
<name>A0A1S3HLU0_LINAN</name>
<dbReference type="InParanoid" id="A0A1S3HLU0"/>
<dbReference type="KEGG" id="lak:106155944"/>
<sequence>MAASVVTIFVAVFVIATIVNEAKAACCKEDKSGWCIDCTESTPYCGYGKCNIFGCACDGGCRKDCNPWYSDWHRPPFRYGYYRKCECLNKRSVKDVPQGGIVVRRRRRRV</sequence>
<dbReference type="GeneID" id="106155944"/>
<dbReference type="RefSeq" id="XP_013386441.1">
    <property type="nucleotide sequence ID" value="XM_013530987.2"/>
</dbReference>
<feature type="signal peptide" evidence="1">
    <location>
        <begin position="1"/>
        <end position="24"/>
    </location>
</feature>
<gene>
    <name evidence="3" type="primary">LOC106155944</name>
</gene>
<keyword evidence="2" id="KW-1185">Reference proteome</keyword>
<dbReference type="OrthoDB" id="6513868at2759"/>
<keyword evidence="1" id="KW-0732">Signal</keyword>
<dbReference type="Proteomes" id="UP000085678">
    <property type="component" value="Unplaced"/>
</dbReference>
<dbReference type="AlphaFoldDB" id="A0A1S3HLU0"/>
<feature type="chain" id="PRO_5010356620" evidence="1">
    <location>
        <begin position="25"/>
        <end position="110"/>
    </location>
</feature>